<dbReference type="Pfam" id="PF00078">
    <property type="entry name" value="RVT_1"/>
    <property type="match status" value="1"/>
</dbReference>
<dbReference type="Pfam" id="PF17919">
    <property type="entry name" value="RT_RNaseH_2"/>
    <property type="match status" value="1"/>
</dbReference>
<evidence type="ECO:0000259" key="3">
    <source>
        <dbReference type="PROSITE" id="PS50878"/>
    </source>
</evidence>
<dbReference type="GO" id="GO:0003964">
    <property type="term" value="F:RNA-directed DNA polymerase activity"/>
    <property type="evidence" value="ECO:0007669"/>
    <property type="project" value="UniProtKB-EC"/>
</dbReference>
<feature type="domain" description="Reverse transcriptase" evidence="3">
    <location>
        <begin position="199"/>
        <end position="380"/>
    </location>
</feature>
<dbReference type="AlphaFoldDB" id="A0AAU9V3L3"/>
<protein>
    <recommendedName>
        <fullName evidence="1">RNA-directed DNA polymerase</fullName>
        <ecNumber evidence="1">2.7.7.49</ecNumber>
    </recommendedName>
</protein>
<comment type="caution">
    <text evidence="4">The sequence shown here is derived from an EMBL/GenBank/DDBJ whole genome shotgun (WGS) entry which is preliminary data.</text>
</comment>
<dbReference type="Gene3D" id="3.30.70.270">
    <property type="match status" value="2"/>
</dbReference>
<keyword evidence="5" id="KW-1185">Reference proteome</keyword>
<dbReference type="EC" id="2.7.7.49" evidence="1"/>
<keyword evidence="2" id="KW-0511">Multifunctional enzyme</keyword>
<evidence type="ECO:0000256" key="2">
    <source>
        <dbReference type="ARBA" id="ARBA00023268"/>
    </source>
</evidence>
<dbReference type="CDD" id="cd01647">
    <property type="entry name" value="RT_LTR"/>
    <property type="match status" value="1"/>
</dbReference>
<dbReference type="EMBL" id="CAKOGL010000029">
    <property type="protein sequence ID" value="CAH2106382.1"/>
    <property type="molecule type" value="Genomic_DNA"/>
</dbReference>
<dbReference type="InterPro" id="IPR050951">
    <property type="entry name" value="Retrovirus_Pol_polyprotein"/>
</dbReference>
<organism evidence="4 5">
    <name type="scientific">Euphydryas editha</name>
    <name type="common">Edith's checkerspot</name>
    <dbReference type="NCBI Taxonomy" id="104508"/>
    <lineage>
        <taxon>Eukaryota</taxon>
        <taxon>Metazoa</taxon>
        <taxon>Ecdysozoa</taxon>
        <taxon>Arthropoda</taxon>
        <taxon>Hexapoda</taxon>
        <taxon>Insecta</taxon>
        <taxon>Pterygota</taxon>
        <taxon>Neoptera</taxon>
        <taxon>Endopterygota</taxon>
        <taxon>Lepidoptera</taxon>
        <taxon>Glossata</taxon>
        <taxon>Ditrysia</taxon>
        <taxon>Papilionoidea</taxon>
        <taxon>Nymphalidae</taxon>
        <taxon>Nymphalinae</taxon>
        <taxon>Euphydryas</taxon>
    </lineage>
</organism>
<reference evidence="4" key="1">
    <citation type="submission" date="2022-03" db="EMBL/GenBank/DDBJ databases">
        <authorList>
            <person name="Tunstrom K."/>
        </authorList>
    </citation>
    <scope>NUCLEOTIDE SEQUENCE</scope>
</reference>
<accession>A0AAU9V3L3</accession>
<dbReference type="PROSITE" id="PS50878">
    <property type="entry name" value="RT_POL"/>
    <property type="match status" value="1"/>
</dbReference>
<sequence>MVTLKIKILEIEKHVNVFVIDEENFDYDFLVGLDCIQKYHLTQNENLNITQNVISNNNKDCIKNKEKKPKSIKEIPDSSGSDIENNQDIYYENKGVDITKQYEKEIINNEYKINFNENIIVDNFDISINHLDNKKKLDIDKLIQKYTSVFAKDKYDIGTVKGYEAHIDLLIDKYCSKRPYRCSIEDMKEIEHQISNLLKHNLIEESYSPFAAPVTLAFKKEEGRKSRLCIDFRELNKIIVPQSQPFPLIEDLMVKTRNCKFFSTFDINSAFWSIPLKIEDRYKTAFVTQEAHFQWTCLPFGLKTAPAIFQRILSSIIRKYKLSNFTVNYIDDILVFSETFEKHIEHISLLLEAILKEGFKLKFTKCNFAQDSVKYLGHIIKNNTITPLKDNLIAIKEFPTPKTQKNVRQFLGKINFYGKYVPNISIILDPLHNLLRKGEKFVWSDKCQESFDTIKRLLCSKPILAIFDPDLPIHIYTDASIQGVGAILKQIQPNGDEKPCAFFSKKLNDSQKKKKAIYLECLAIKEAVKYWQHWLMGKTFTVFSDHKPLEKMNIKARTDEELGDLTKTTNGKQD</sequence>
<dbReference type="PANTHER" id="PTHR37984">
    <property type="entry name" value="PROTEIN CBG26694"/>
    <property type="match status" value="1"/>
</dbReference>
<dbReference type="InterPro" id="IPR041577">
    <property type="entry name" value="RT_RNaseH_2"/>
</dbReference>
<proteinExistence type="predicted"/>
<dbReference type="Gene3D" id="3.10.10.10">
    <property type="entry name" value="HIV Type 1 Reverse Transcriptase, subunit A, domain 1"/>
    <property type="match status" value="1"/>
</dbReference>
<dbReference type="InterPro" id="IPR043128">
    <property type="entry name" value="Rev_trsase/Diguanyl_cyclase"/>
</dbReference>
<evidence type="ECO:0000313" key="5">
    <source>
        <dbReference type="Proteomes" id="UP001153954"/>
    </source>
</evidence>
<evidence type="ECO:0000256" key="1">
    <source>
        <dbReference type="ARBA" id="ARBA00012493"/>
    </source>
</evidence>
<dbReference type="SUPFAM" id="SSF56672">
    <property type="entry name" value="DNA/RNA polymerases"/>
    <property type="match status" value="1"/>
</dbReference>
<gene>
    <name evidence="4" type="ORF">EEDITHA_LOCUS20522</name>
</gene>
<dbReference type="InterPro" id="IPR000477">
    <property type="entry name" value="RT_dom"/>
</dbReference>
<dbReference type="InterPro" id="IPR043502">
    <property type="entry name" value="DNA/RNA_pol_sf"/>
</dbReference>
<evidence type="ECO:0000313" key="4">
    <source>
        <dbReference type="EMBL" id="CAH2106382.1"/>
    </source>
</evidence>
<dbReference type="CDD" id="cd09274">
    <property type="entry name" value="RNase_HI_RT_Ty3"/>
    <property type="match status" value="1"/>
</dbReference>
<dbReference type="PANTHER" id="PTHR37984:SF5">
    <property type="entry name" value="PROTEIN NYNRIN-LIKE"/>
    <property type="match status" value="1"/>
</dbReference>
<dbReference type="Proteomes" id="UP001153954">
    <property type="component" value="Unassembled WGS sequence"/>
</dbReference>
<name>A0AAU9V3L3_EUPED</name>
<dbReference type="FunFam" id="3.30.70.270:FF:000020">
    <property type="entry name" value="Transposon Tf2-6 polyprotein-like Protein"/>
    <property type="match status" value="1"/>
</dbReference>